<evidence type="ECO:0000259" key="1">
    <source>
        <dbReference type="Pfam" id="PF00534"/>
    </source>
</evidence>
<organism evidence="2 3">
    <name type="scientific">Thermoflavifilum thermophilum</name>
    <dbReference type="NCBI Taxonomy" id="1393122"/>
    <lineage>
        <taxon>Bacteria</taxon>
        <taxon>Pseudomonadati</taxon>
        <taxon>Bacteroidota</taxon>
        <taxon>Chitinophagia</taxon>
        <taxon>Chitinophagales</taxon>
        <taxon>Chitinophagaceae</taxon>
        <taxon>Thermoflavifilum</taxon>
    </lineage>
</organism>
<dbReference type="CDD" id="cd03801">
    <property type="entry name" value="GT4_PimA-like"/>
    <property type="match status" value="1"/>
</dbReference>
<keyword evidence="3" id="KW-1185">Reference proteome</keyword>
<dbReference type="EMBL" id="FPCJ01000001">
    <property type="protein sequence ID" value="SFV31370.1"/>
    <property type="molecule type" value="Genomic_DNA"/>
</dbReference>
<protein>
    <submittedName>
        <fullName evidence="2">Glycosyltransferase involved in cell wall bisynthesis</fullName>
    </submittedName>
</protein>
<proteinExistence type="predicted"/>
<dbReference type="AlphaFoldDB" id="A0A1I7N9M7"/>
<dbReference type="STRING" id="1393122.SAMN05660895_1053"/>
<keyword evidence="2" id="KW-0808">Transferase</keyword>
<dbReference type="GO" id="GO:0016757">
    <property type="term" value="F:glycosyltransferase activity"/>
    <property type="evidence" value="ECO:0007669"/>
    <property type="project" value="InterPro"/>
</dbReference>
<reference evidence="3" key="1">
    <citation type="submission" date="2016-10" db="EMBL/GenBank/DDBJ databases">
        <authorList>
            <person name="Varghese N."/>
            <person name="Submissions S."/>
        </authorList>
    </citation>
    <scope>NUCLEOTIDE SEQUENCE [LARGE SCALE GENOMIC DNA]</scope>
    <source>
        <strain evidence="3">DSM 14807</strain>
    </source>
</reference>
<accession>A0A1I7N9M7</accession>
<dbReference type="Proteomes" id="UP000199537">
    <property type="component" value="Unassembled WGS sequence"/>
</dbReference>
<sequence length="402" mass="46702">MHKAMCRRLAVVITHPIQYYAPLFRLLSQHSGVQLKVFYTWSQTQHRIFDIGFRQEVAWDIPLLEGYDYTFIPNVSRKPGCHHFMGIRNPSLIPAIEQWKPDALLVFGWNYWSHLQVMRTFKHRIPIYFRGDSTLIDEQLGMRKLMRRLFLRWVYRHIDFALYVGQHNRDYFLAHGLKASQLIYAPHAVDNERFADPDGEYATQAMSWRAQLSISREACVFLFAGKLIPKKNPLLLLQAFQDLQPTNAHLLYVGNGELEHALKQRVSGHSWLSSHVHFLPFQNQSRMPVVYRLGDVMVLPSSYNETWGLAVNEAMACGRPIIVSNRVGCAPDLVQPGVTGWIFEAGNKDELKEILRQVVDMHQQIPEQLQQIGMQAYQYIQNFSFNQLQNIIAKITPEYHEA</sequence>
<dbReference type="Gene3D" id="3.40.50.2000">
    <property type="entry name" value="Glycogen Phosphorylase B"/>
    <property type="match status" value="2"/>
</dbReference>
<name>A0A1I7N9M7_9BACT</name>
<dbReference type="Pfam" id="PF00534">
    <property type="entry name" value="Glycos_transf_1"/>
    <property type="match status" value="1"/>
</dbReference>
<gene>
    <name evidence="2" type="ORF">SAMN05660895_1053</name>
</gene>
<dbReference type="InterPro" id="IPR001296">
    <property type="entry name" value="Glyco_trans_1"/>
</dbReference>
<evidence type="ECO:0000313" key="3">
    <source>
        <dbReference type="Proteomes" id="UP000199537"/>
    </source>
</evidence>
<dbReference type="PANTHER" id="PTHR45947:SF3">
    <property type="entry name" value="SULFOQUINOVOSYL TRANSFERASE SQD2"/>
    <property type="match status" value="1"/>
</dbReference>
<dbReference type="InterPro" id="IPR050194">
    <property type="entry name" value="Glycosyltransferase_grp1"/>
</dbReference>
<evidence type="ECO:0000313" key="2">
    <source>
        <dbReference type="EMBL" id="SFV31370.1"/>
    </source>
</evidence>
<dbReference type="PANTHER" id="PTHR45947">
    <property type="entry name" value="SULFOQUINOVOSYL TRANSFERASE SQD2"/>
    <property type="match status" value="1"/>
</dbReference>
<dbReference type="SUPFAM" id="SSF53756">
    <property type="entry name" value="UDP-Glycosyltransferase/glycogen phosphorylase"/>
    <property type="match status" value="1"/>
</dbReference>
<feature type="domain" description="Glycosyl transferase family 1" evidence="1">
    <location>
        <begin position="208"/>
        <end position="373"/>
    </location>
</feature>